<dbReference type="InterPro" id="IPR052579">
    <property type="entry name" value="Zinc_finger_SWIM"/>
</dbReference>
<feature type="region of interest" description="Disordered" evidence="1">
    <location>
        <begin position="258"/>
        <end position="300"/>
    </location>
</feature>
<dbReference type="PANTHER" id="PTHR31569">
    <property type="entry name" value="SWIM-TYPE DOMAIN-CONTAINING PROTEIN"/>
    <property type="match status" value="1"/>
</dbReference>
<reference evidence="3 4" key="1">
    <citation type="journal article" date="2018" name="Mol. Plant">
        <title>The genome of Artemisia annua provides insight into the evolution of Asteraceae family and artemisinin biosynthesis.</title>
        <authorList>
            <person name="Shen Q."/>
            <person name="Zhang L."/>
            <person name="Liao Z."/>
            <person name="Wang S."/>
            <person name="Yan T."/>
            <person name="Shi P."/>
            <person name="Liu M."/>
            <person name="Fu X."/>
            <person name="Pan Q."/>
            <person name="Wang Y."/>
            <person name="Lv Z."/>
            <person name="Lu X."/>
            <person name="Zhang F."/>
            <person name="Jiang W."/>
            <person name="Ma Y."/>
            <person name="Chen M."/>
            <person name="Hao X."/>
            <person name="Li L."/>
            <person name="Tang Y."/>
            <person name="Lv G."/>
            <person name="Zhou Y."/>
            <person name="Sun X."/>
            <person name="Brodelius P.E."/>
            <person name="Rose J.K.C."/>
            <person name="Tang K."/>
        </authorList>
    </citation>
    <scope>NUCLEOTIDE SEQUENCE [LARGE SCALE GENOMIC DNA]</scope>
    <source>
        <strain evidence="4">cv. Huhao1</strain>
        <tissue evidence="3">Leaf</tissue>
    </source>
</reference>
<dbReference type="STRING" id="35608.A0A2U1LFF1"/>
<comment type="caution">
    <text evidence="3">The sequence shown here is derived from an EMBL/GenBank/DDBJ whole genome shotgun (WGS) entry which is preliminary data.</text>
</comment>
<dbReference type="Proteomes" id="UP000245207">
    <property type="component" value="Unassembled WGS sequence"/>
</dbReference>
<dbReference type="EMBL" id="PKPP01009672">
    <property type="protein sequence ID" value="PWA47730.1"/>
    <property type="molecule type" value="Genomic_DNA"/>
</dbReference>
<sequence>MIKIQHDWDSFYSTWKLLVDSLTWTSYLENYNQLRLVLGRYPRALSYVEEQWLNKHKEMFVSAWIDKSLNFGNNTSNRVESQHAKLKLFMKYKKYSLDQFLGCIDQIVQSQVTEINASFGRSTIYRYHQHNLSILTSLWGHVSKEALDLIVKELLRLDDLEFDYSTCGCRLRSSCGLPCACILSTYLNSGEYIPLDSIDIFWRTLNVSWSEPVENEDIQCDEELHRFKEKFNEQSNIVKKSLLRKLLDIVNPSKTVINEPAIKKNPRGRPSLKKQQKKKHVDPKSQDPGKRSSSCRFFEIDPNMQPRRHSSFTQTSRAHNLIPDLNEEPPRHSSFMSQTSTWYDSSMGQLSRTLNLRRQIPKVFHPYIVSLQDVKADGNCGFRSVALGLGLTEDHWPRIRSDLVGELESRQQQYRYIFGTIGYNEIYSTVRFAGEWMEMPDTGLVIASTYNKVVVNLSDDGGSTTSFPLWSSPPQSNSHEFIVTAHVDGGHYIRVVLREGFPLPLTHPLWITYKSNIASG</sequence>
<dbReference type="InterPro" id="IPR003323">
    <property type="entry name" value="OTU_dom"/>
</dbReference>
<evidence type="ECO:0000313" key="3">
    <source>
        <dbReference type="EMBL" id="PWA47730.1"/>
    </source>
</evidence>
<evidence type="ECO:0000313" key="4">
    <source>
        <dbReference type="Proteomes" id="UP000245207"/>
    </source>
</evidence>
<feature type="domain" description="OTU" evidence="2">
    <location>
        <begin position="369"/>
        <end position="498"/>
    </location>
</feature>
<dbReference type="AlphaFoldDB" id="A0A2U1LFF1"/>
<dbReference type="PANTHER" id="PTHR31569:SF4">
    <property type="entry name" value="SWIM-TYPE DOMAIN-CONTAINING PROTEIN"/>
    <property type="match status" value="1"/>
</dbReference>
<protein>
    <recommendedName>
        <fullName evidence="2">OTU domain-containing protein</fullName>
    </recommendedName>
</protein>
<evidence type="ECO:0000259" key="2">
    <source>
        <dbReference type="PROSITE" id="PS50802"/>
    </source>
</evidence>
<gene>
    <name evidence="3" type="ORF">CTI12_AA498380</name>
</gene>
<proteinExistence type="predicted"/>
<dbReference type="PROSITE" id="PS50802">
    <property type="entry name" value="OTU"/>
    <property type="match status" value="1"/>
</dbReference>
<dbReference type="Gene3D" id="3.90.70.80">
    <property type="match status" value="1"/>
</dbReference>
<dbReference type="CDD" id="cd22744">
    <property type="entry name" value="OTU"/>
    <property type="match status" value="1"/>
</dbReference>
<evidence type="ECO:0000256" key="1">
    <source>
        <dbReference type="SAM" id="MobiDB-lite"/>
    </source>
</evidence>
<name>A0A2U1LFF1_ARTAN</name>
<dbReference type="OrthoDB" id="1582947at2759"/>
<keyword evidence="4" id="KW-1185">Reference proteome</keyword>
<organism evidence="3 4">
    <name type="scientific">Artemisia annua</name>
    <name type="common">Sweet wormwood</name>
    <dbReference type="NCBI Taxonomy" id="35608"/>
    <lineage>
        <taxon>Eukaryota</taxon>
        <taxon>Viridiplantae</taxon>
        <taxon>Streptophyta</taxon>
        <taxon>Embryophyta</taxon>
        <taxon>Tracheophyta</taxon>
        <taxon>Spermatophyta</taxon>
        <taxon>Magnoliopsida</taxon>
        <taxon>eudicotyledons</taxon>
        <taxon>Gunneridae</taxon>
        <taxon>Pentapetalae</taxon>
        <taxon>asterids</taxon>
        <taxon>campanulids</taxon>
        <taxon>Asterales</taxon>
        <taxon>Asteraceae</taxon>
        <taxon>Asteroideae</taxon>
        <taxon>Anthemideae</taxon>
        <taxon>Artemisiinae</taxon>
        <taxon>Artemisia</taxon>
    </lineage>
</organism>
<accession>A0A2U1LFF1</accession>
<feature type="compositionally biased region" description="Basic residues" evidence="1">
    <location>
        <begin position="264"/>
        <end position="281"/>
    </location>
</feature>